<reference evidence="3 4" key="1">
    <citation type="submission" date="2019-06" db="EMBL/GenBank/DDBJ databases">
        <authorList>
            <person name="Meng X."/>
        </authorList>
    </citation>
    <scope>NUCLEOTIDE SEQUENCE [LARGE SCALE GENOMIC DNA]</scope>
    <source>
        <strain evidence="3 4">M625</strain>
    </source>
</reference>
<dbReference type="EMBL" id="VFWZ01000009">
    <property type="protein sequence ID" value="TPN82239.1"/>
    <property type="molecule type" value="Genomic_DNA"/>
</dbReference>
<dbReference type="GO" id="GO:0005975">
    <property type="term" value="P:carbohydrate metabolic process"/>
    <property type="evidence" value="ECO:0007669"/>
    <property type="project" value="UniProtKB-ARBA"/>
</dbReference>
<dbReference type="OrthoDB" id="1113844at2"/>
<dbReference type="GO" id="GO:0004553">
    <property type="term" value="F:hydrolase activity, hydrolyzing O-glycosyl compounds"/>
    <property type="evidence" value="ECO:0007669"/>
    <property type="project" value="UniProtKB-ARBA"/>
</dbReference>
<dbReference type="Proteomes" id="UP000315540">
    <property type="component" value="Unassembled WGS sequence"/>
</dbReference>
<protein>
    <submittedName>
        <fullName evidence="3">Polysaccharide lyase family 7 protein</fullName>
    </submittedName>
</protein>
<proteinExistence type="predicted"/>
<dbReference type="AlphaFoldDB" id="A0A504J571"/>
<dbReference type="PROSITE" id="PS51257">
    <property type="entry name" value="PROKAR_LIPOPROTEIN"/>
    <property type="match status" value="1"/>
</dbReference>
<evidence type="ECO:0000313" key="3">
    <source>
        <dbReference type="EMBL" id="TPN82239.1"/>
    </source>
</evidence>
<dbReference type="SUPFAM" id="SSF49899">
    <property type="entry name" value="Concanavalin A-like lectins/glucanases"/>
    <property type="match status" value="1"/>
</dbReference>
<keyword evidence="3" id="KW-0456">Lyase</keyword>
<organism evidence="3 4">
    <name type="scientific">Aquimarina algicola</name>
    <dbReference type="NCBI Taxonomy" id="2589995"/>
    <lineage>
        <taxon>Bacteria</taxon>
        <taxon>Pseudomonadati</taxon>
        <taxon>Bacteroidota</taxon>
        <taxon>Flavobacteriia</taxon>
        <taxon>Flavobacteriales</taxon>
        <taxon>Flavobacteriaceae</taxon>
        <taxon>Aquimarina</taxon>
    </lineage>
</organism>
<dbReference type="RefSeq" id="WP_140597134.1">
    <property type="nucleotide sequence ID" value="NZ_VFWZ01000009.1"/>
</dbReference>
<feature type="domain" description="Alginate lyase 2" evidence="2">
    <location>
        <begin position="42"/>
        <end position="290"/>
    </location>
</feature>
<dbReference type="Gene3D" id="2.60.120.200">
    <property type="match status" value="1"/>
</dbReference>
<evidence type="ECO:0000313" key="4">
    <source>
        <dbReference type="Proteomes" id="UP000315540"/>
    </source>
</evidence>
<keyword evidence="4" id="KW-1185">Reference proteome</keyword>
<gene>
    <name evidence="3" type="ORF">FHK87_22710</name>
</gene>
<evidence type="ECO:0000256" key="1">
    <source>
        <dbReference type="SAM" id="SignalP"/>
    </source>
</evidence>
<evidence type="ECO:0000259" key="2">
    <source>
        <dbReference type="Pfam" id="PF08787"/>
    </source>
</evidence>
<feature type="signal peptide" evidence="1">
    <location>
        <begin position="1"/>
        <end position="21"/>
    </location>
</feature>
<dbReference type="InterPro" id="IPR014895">
    <property type="entry name" value="Alginate_lyase_2"/>
</dbReference>
<name>A0A504J571_9FLAO</name>
<dbReference type="Pfam" id="PF08787">
    <property type="entry name" value="Alginate_lyase2"/>
    <property type="match status" value="1"/>
</dbReference>
<comment type="caution">
    <text evidence="3">The sequence shown here is derived from an EMBL/GenBank/DDBJ whole genome shotgun (WGS) entry which is preliminary data.</text>
</comment>
<feature type="chain" id="PRO_5021327232" evidence="1">
    <location>
        <begin position="22"/>
        <end position="290"/>
    </location>
</feature>
<accession>A0A504J571</accession>
<sequence length="290" mass="33297">MYLKKSFLLYIISVLLSCVHAQEVADIDNTPAESSINSVKKIDLNHWKVTLPIGNPKPINVNPPEILDYANNEQLKKYMYDDPSDGSLVFYAAPGATTRNTKYSRCELREQMVPGKNNVNWTFSQGGRMKATLAVDKISKNEKGKYDKVIVLQIHGRLSNEQRDLIGKDDNDAPPIMKVYWNNGKVRLKSKFLKDKNATDKEILKKSAWGDDEGYTFPKKVGFEKFTVEIIASEGKMKVILNDKYSKVYKGIDMKRWEIFENYFKAGNYLATKNKKAFAKIKFYELEVKH</sequence>
<keyword evidence="1" id="KW-0732">Signal</keyword>
<dbReference type="GO" id="GO:0016829">
    <property type="term" value="F:lyase activity"/>
    <property type="evidence" value="ECO:0007669"/>
    <property type="project" value="UniProtKB-KW"/>
</dbReference>
<dbReference type="InterPro" id="IPR013320">
    <property type="entry name" value="ConA-like_dom_sf"/>
</dbReference>